<proteinExistence type="predicted"/>
<comment type="caution">
    <text evidence="1">The sequence shown here is derived from an EMBL/GenBank/DDBJ whole genome shotgun (WGS) entry which is preliminary data.</text>
</comment>
<protein>
    <submittedName>
        <fullName evidence="1">Putative heme oxygenase</fullName>
    </submittedName>
</protein>
<keyword evidence="2" id="KW-1185">Reference proteome</keyword>
<accession>A0A0E9MK36</accession>
<dbReference type="AlphaFoldDB" id="A0A0E9MK36"/>
<dbReference type="Gene3D" id="1.20.910.10">
    <property type="entry name" value="Heme oxygenase-like"/>
    <property type="match status" value="1"/>
</dbReference>
<sequence length="184" mass="20392">MREATRGAHQAIHELPPFRELLQGRLDKPRYGRVVAALHDFHGSTEGIQTCADQSLDYDDPDFDGRARRALIELDLAALGLPAISCRAVLEADTRPGWNIGFSYVVRGSSVGGQVIYAALDALFGAKKDGRRFFRGPVGQGQRWTEFCARLERLDRNKLIEDATEGAAAAFGHFRTCMEGRCLR</sequence>
<dbReference type="InterPro" id="IPR016084">
    <property type="entry name" value="Haem_Oase-like_multi-hlx"/>
</dbReference>
<dbReference type="EMBL" id="BBWU01000001">
    <property type="protein sequence ID" value="GAO37863.1"/>
    <property type="molecule type" value="Genomic_DNA"/>
</dbReference>
<dbReference type="SUPFAM" id="SSF48613">
    <property type="entry name" value="Heme oxygenase-like"/>
    <property type="match status" value="1"/>
</dbReference>
<dbReference type="GO" id="GO:0004392">
    <property type="term" value="F:heme oxygenase (decyclizing) activity"/>
    <property type="evidence" value="ECO:0007669"/>
    <property type="project" value="InterPro"/>
</dbReference>
<gene>
    <name evidence="1" type="ORF">SCH01S_01_00260</name>
</gene>
<dbReference type="CDD" id="cd19166">
    <property type="entry name" value="HemeO-bac"/>
    <property type="match status" value="1"/>
</dbReference>
<organism evidence="1 2">
    <name type="scientific">Sphingomonas changbaiensis NBRC 104936</name>
    <dbReference type="NCBI Taxonomy" id="1219043"/>
    <lineage>
        <taxon>Bacteria</taxon>
        <taxon>Pseudomonadati</taxon>
        <taxon>Pseudomonadota</taxon>
        <taxon>Alphaproteobacteria</taxon>
        <taxon>Sphingomonadales</taxon>
        <taxon>Sphingomonadaceae</taxon>
        <taxon>Sphingomonas</taxon>
    </lineage>
</organism>
<dbReference type="STRING" id="1219043.SCH01S_01_00260"/>
<evidence type="ECO:0000313" key="2">
    <source>
        <dbReference type="Proteomes" id="UP000033202"/>
    </source>
</evidence>
<dbReference type="Pfam" id="PF01126">
    <property type="entry name" value="Heme_oxygenase"/>
    <property type="match status" value="1"/>
</dbReference>
<name>A0A0E9MK36_9SPHN</name>
<dbReference type="Proteomes" id="UP000033202">
    <property type="component" value="Unassembled WGS sequence"/>
</dbReference>
<dbReference type="GO" id="GO:0006788">
    <property type="term" value="P:heme oxidation"/>
    <property type="evidence" value="ECO:0007669"/>
    <property type="project" value="InterPro"/>
</dbReference>
<dbReference type="InterPro" id="IPR016053">
    <property type="entry name" value="Haem_Oase-like"/>
</dbReference>
<reference evidence="1 2" key="1">
    <citation type="submission" date="2015-04" db="EMBL/GenBank/DDBJ databases">
        <title>Whole genome shotgun sequence of Sphingomonas changbaiensis NBRC 104936.</title>
        <authorList>
            <person name="Katano-Makiyama Y."/>
            <person name="Hosoyama A."/>
            <person name="Hashimoto M."/>
            <person name="Noguchi M."/>
            <person name="Tsuchikane K."/>
            <person name="Ohji S."/>
            <person name="Yamazoe A."/>
            <person name="Ichikawa N."/>
            <person name="Kimura A."/>
            <person name="Fujita N."/>
        </authorList>
    </citation>
    <scope>NUCLEOTIDE SEQUENCE [LARGE SCALE GENOMIC DNA]</scope>
    <source>
        <strain evidence="1 2">NBRC 104936</strain>
    </source>
</reference>
<evidence type="ECO:0000313" key="1">
    <source>
        <dbReference type="EMBL" id="GAO37863.1"/>
    </source>
</evidence>